<feature type="chain" id="PRO_5045183173" description="WG repeat-containing protein" evidence="1">
    <location>
        <begin position="19"/>
        <end position="557"/>
    </location>
</feature>
<dbReference type="Proteomes" id="UP001597319">
    <property type="component" value="Unassembled WGS sequence"/>
</dbReference>
<evidence type="ECO:0008006" key="4">
    <source>
        <dbReference type="Google" id="ProtNLM"/>
    </source>
</evidence>
<accession>A0ABW5LAN5</accession>
<evidence type="ECO:0000313" key="3">
    <source>
        <dbReference type="Proteomes" id="UP001597319"/>
    </source>
</evidence>
<evidence type="ECO:0000256" key="1">
    <source>
        <dbReference type="SAM" id="SignalP"/>
    </source>
</evidence>
<comment type="caution">
    <text evidence="2">The sequence shown here is derived from an EMBL/GenBank/DDBJ whole genome shotgun (WGS) entry which is preliminary data.</text>
</comment>
<reference evidence="3" key="1">
    <citation type="journal article" date="2019" name="Int. J. Syst. Evol. Microbiol.">
        <title>The Global Catalogue of Microorganisms (GCM) 10K type strain sequencing project: providing services to taxonomists for standard genome sequencing and annotation.</title>
        <authorList>
            <consortium name="The Broad Institute Genomics Platform"/>
            <consortium name="The Broad Institute Genome Sequencing Center for Infectious Disease"/>
            <person name="Wu L."/>
            <person name="Ma J."/>
        </authorList>
    </citation>
    <scope>NUCLEOTIDE SEQUENCE [LARGE SCALE GENOMIC DNA]</scope>
    <source>
        <strain evidence="3">KCTC 52274</strain>
    </source>
</reference>
<feature type="signal peptide" evidence="1">
    <location>
        <begin position="1"/>
        <end position="18"/>
    </location>
</feature>
<proteinExistence type="predicted"/>
<keyword evidence="1" id="KW-0732">Signal</keyword>
<protein>
    <recommendedName>
        <fullName evidence="4">WG repeat-containing protein</fullName>
    </recommendedName>
</protein>
<name>A0ABW5LAN5_9FLAO</name>
<dbReference type="RefSeq" id="WP_378290130.1">
    <property type="nucleotide sequence ID" value="NZ_JBHULE010000008.1"/>
</dbReference>
<evidence type="ECO:0000313" key="2">
    <source>
        <dbReference type="EMBL" id="MFD2561957.1"/>
    </source>
</evidence>
<dbReference type="EMBL" id="JBHULE010000008">
    <property type="protein sequence ID" value="MFD2561957.1"/>
    <property type="molecule type" value="Genomic_DNA"/>
</dbReference>
<keyword evidence="3" id="KW-1185">Reference proteome</keyword>
<sequence length="557" mass="64764">MKTRILLLILFVSVNVLAQAPKLSENFTVEVGEQYGETDGDIRNFYDYDGYVIGINRHKDHLVVQKFDPNTLKEIERKEYKKFFKEKRREDFEKILRLGDEVLFFYPQWDRKAKVESLEYESISLKTLEVSDFKEIIRQEGKVAGDFAFVRSGFFTTKAKTLNKYEYRTSYDNDKLLIEYRLKPKFRDDSKSFDRISINVFDKDLKPIWDEVIEMPYTEKKMDNEDFVIDKEGNFFMLVKVYEDDTTNEKKRKKKDANYHLEIFKVKKGTTSIINNKIEIGDKFVDEVLLYEDALGNIVLSGTSKNPDSRSGIFLNKKRGQATGIFTAKLNNEGAISEFMSYDFPLEMLTKYATKKEKKRNEKKKGDDEESPAFEGLKINSIAANNDGSFLILGEQRYVVVKTRTSSSGRTSTSYTYYYRDILAAKINADGTLAWMHKLPKRQVGKRGKRTMSYTHMFAGENHYLLYLDNVKNLNLTEDQVPYKHTDGKGGYFTAYIINDKTGQVIKEAIFNTREFNGTELEHFETDKIFPLSDSEILIEGFEGRSKDFLVKVTAKK</sequence>
<organism evidence="2 3">
    <name type="scientific">Aquimarina rubra</name>
    <dbReference type="NCBI Taxonomy" id="1920033"/>
    <lineage>
        <taxon>Bacteria</taxon>
        <taxon>Pseudomonadati</taxon>
        <taxon>Bacteroidota</taxon>
        <taxon>Flavobacteriia</taxon>
        <taxon>Flavobacteriales</taxon>
        <taxon>Flavobacteriaceae</taxon>
        <taxon>Aquimarina</taxon>
    </lineage>
</organism>
<gene>
    <name evidence="2" type="ORF">ACFSR1_04685</name>
</gene>